<feature type="domain" description="A-factor biosynthesis hotdog" evidence="1">
    <location>
        <begin position="237"/>
        <end position="351"/>
    </location>
</feature>
<evidence type="ECO:0000259" key="1">
    <source>
        <dbReference type="Pfam" id="PF03756"/>
    </source>
</evidence>
<dbReference type="EMBL" id="VCQU01000001">
    <property type="protein sequence ID" value="NMN93507.1"/>
    <property type="molecule type" value="Genomic_DNA"/>
</dbReference>
<proteinExistence type="predicted"/>
<organism evidence="2 3">
    <name type="scientific">Antrihabitans stalactiti</name>
    <dbReference type="NCBI Taxonomy" id="2584121"/>
    <lineage>
        <taxon>Bacteria</taxon>
        <taxon>Bacillati</taxon>
        <taxon>Actinomycetota</taxon>
        <taxon>Actinomycetes</taxon>
        <taxon>Mycobacteriales</taxon>
        <taxon>Nocardiaceae</taxon>
        <taxon>Antrihabitans</taxon>
    </lineage>
</organism>
<reference evidence="2 3" key="2">
    <citation type="submission" date="2020-06" db="EMBL/GenBank/DDBJ databases">
        <title>Antribacter stalactiti gen. nov., sp. nov., a new member of the family Nacardiaceae isolated from a cave.</title>
        <authorList>
            <person name="Kim I.S."/>
        </authorList>
    </citation>
    <scope>NUCLEOTIDE SEQUENCE [LARGE SCALE GENOMIC DNA]</scope>
    <source>
        <strain evidence="2 3">YC2-7</strain>
    </source>
</reference>
<feature type="domain" description="A-factor biosynthesis hotdog" evidence="1">
    <location>
        <begin position="60"/>
        <end position="189"/>
    </location>
</feature>
<dbReference type="AlphaFoldDB" id="A0A848KBR2"/>
<keyword evidence="3" id="KW-1185">Reference proteome</keyword>
<dbReference type="Proteomes" id="UP000535543">
    <property type="component" value="Unassembled WGS sequence"/>
</dbReference>
<name>A0A848KBR2_9NOCA</name>
<dbReference type="InterPro" id="IPR047757">
    <property type="entry name" value="AfsA-like"/>
</dbReference>
<dbReference type="NCBIfam" id="NF041195">
    <property type="entry name" value="ScbA_BarX_GamBu"/>
    <property type="match status" value="1"/>
</dbReference>
<gene>
    <name evidence="2" type="ORF">FGL95_00470</name>
</gene>
<accession>A0A848KBR2</accession>
<dbReference type="Pfam" id="PF03756">
    <property type="entry name" value="AfsA"/>
    <property type="match status" value="2"/>
</dbReference>
<reference evidence="2 3" key="1">
    <citation type="submission" date="2019-05" db="EMBL/GenBank/DDBJ databases">
        <authorList>
            <person name="Lee S.D."/>
        </authorList>
    </citation>
    <scope>NUCLEOTIDE SEQUENCE [LARGE SCALE GENOMIC DNA]</scope>
    <source>
        <strain evidence="2 3">YC2-7</strain>
    </source>
</reference>
<comment type="caution">
    <text evidence="2">The sequence shown here is derived from an EMBL/GenBank/DDBJ whole genome shotgun (WGS) entry which is preliminary data.</text>
</comment>
<dbReference type="InterPro" id="IPR005509">
    <property type="entry name" value="AfsA_hotdog_dom"/>
</dbReference>
<dbReference type="GO" id="GO:0016740">
    <property type="term" value="F:transferase activity"/>
    <property type="evidence" value="ECO:0007669"/>
    <property type="project" value="InterPro"/>
</dbReference>
<evidence type="ECO:0000313" key="2">
    <source>
        <dbReference type="EMBL" id="NMN93507.1"/>
    </source>
</evidence>
<sequence>MGCRLAARPVAGPGCGLGCPADADRYWHTDPRGRRPRGLACANGRAVVTTPHTHAISRELVHRAQIAEVFVTSLTKRRDDQFVTTAQLPRSHAFFGDHTGTLENAYDPMMVMEAARQSGMVVVHEHFDVPFTMAFLLRTFNGRAIDGRAWDIDAKPAELTMVTQVTRLVHQHDALTGMSVTVDIKRSGMPMMVVDSKFSWIPKPQWISLRRDIRSKAGLPDVVEPIPHCVPVAAASVGRHLNRNVVISPPKLYGNTAKSMLVVDTGHATLFDHPVDHMPGSLQIEACRQIGVAALRSRFPDATPGLDCVKSTFDAFLELDRPSVVISEIAEVTDDRAVVSCSIRQFGRPAAQFVAGFVL</sequence>
<protein>
    <submittedName>
        <fullName evidence="2">Gamma-butyrolactone biosynthesis protein</fullName>
    </submittedName>
</protein>
<evidence type="ECO:0000313" key="3">
    <source>
        <dbReference type="Proteomes" id="UP000535543"/>
    </source>
</evidence>